<evidence type="ECO:0000259" key="2">
    <source>
        <dbReference type="Pfam" id="PF24852"/>
    </source>
</evidence>
<name>A0AAE0LXX4_9PEZI</name>
<feature type="region of interest" description="Disordered" evidence="1">
    <location>
        <begin position="150"/>
        <end position="174"/>
    </location>
</feature>
<evidence type="ECO:0000313" key="4">
    <source>
        <dbReference type="Proteomes" id="UP001278766"/>
    </source>
</evidence>
<reference evidence="3" key="1">
    <citation type="journal article" date="2023" name="Mol. Phylogenet. Evol.">
        <title>Genome-scale phylogeny and comparative genomics of the fungal order Sordariales.</title>
        <authorList>
            <person name="Hensen N."/>
            <person name="Bonometti L."/>
            <person name="Westerberg I."/>
            <person name="Brannstrom I.O."/>
            <person name="Guillou S."/>
            <person name="Cros-Aarteil S."/>
            <person name="Calhoun S."/>
            <person name="Haridas S."/>
            <person name="Kuo A."/>
            <person name="Mondo S."/>
            <person name="Pangilinan J."/>
            <person name="Riley R."/>
            <person name="LaButti K."/>
            <person name="Andreopoulos B."/>
            <person name="Lipzen A."/>
            <person name="Chen C."/>
            <person name="Yan M."/>
            <person name="Daum C."/>
            <person name="Ng V."/>
            <person name="Clum A."/>
            <person name="Steindorff A."/>
            <person name="Ohm R.A."/>
            <person name="Martin F."/>
            <person name="Silar P."/>
            <person name="Natvig D.O."/>
            <person name="Lalanne C."/>
            <person name="Gautier V."/>
            <person name="Ament-Velasquez S.L."/>
            <person name="Kruys A."/>
            <person name="Hutchinson M.I."/>
            <person name="Powell A.J."/>
            <person name="Barry K."/>
            <person name="Miller A.N."/>
            <person name="Grigoriev I.V."/>
            <person name="Debuchy R."/>
            <person name="Gladieux P."/>
            <person name="Hiltunen Thoren M."/>
            <person name="Johannesson H."/>
        </authorList>
    </citation>
    <scope>NUCLEOTIDE SEQUENCE</scope>
    <source>
        <strain evidence="3">CBS 168.71</strain>
    </source>
</reference>
<dbReference type="Proteomes" id="UP001278766">
    <property type="component" value="Unassembled WGS sequence"/>
</dbReference>
<dbReference type="PANTHER" id="PTHR42339">
    <property type="entry name" value="HISTONE H1"/>
    <property type="match status" value="1"/>
</dbReference>
<dbReference type="PANTHER" id="PTHR42339:SF1">
    <property type="entry name" value="HISTONE H1"/>
    <property type="match status" value="1"/>
</dbReference>
<accession>A0AAE0LXX4</accession>
<comment type="caution">
    <text evidence="3">The sequence shown here is derived from an EMBL/GenBank/DDBJ whole genome shotgun (WGS) entry which is preliminary data.</text>
</comment>
<dbReference type="AlphaFoldDB" id="A0AAE0LXX4"/>
<dbReference type="InterPro" id="IPR010982">
    <property type="entry name" value="Lambda_DNA-bd_dom_sf"/>
</dbReference>
<feature type="compositionally biased region" description="Low complexity" evidence="1">
    <location>
        <begin position="155"/>
        <end position="174"/>
    </location>
</feature>
<evidence type="ECO:0000256" key="1">
    <source>
        <dbReference type="SAM" id="MobiDB-lite"/>
    </source>
</evidence>
<protein>
    <recommendedName>
        <fullName evidence="2">DUF7726 domain-containing protein</fullName>
    </recommendedName>
</protein>
<gene>
    <name evidence="3" type="ORF">B0H64DRAFT_22491</name>
</gene>
<dbReference type="RefSeq" id="XP_062664268.1">
    <property type="nucleotide sequence ID" value="XM_062799628.1"/>
</dbReference>
<feature type="domain" description="DUF7726" evidence="2">
    <location>
        <begin position="74"/>
        <end position="146"/>
    </location>
</feature>
<reference evidence="3" key="2">
    <citation type="submission" date="2023-06" db="EMBL/GenBank/DDBJ databases">
        <authorList>
            <consortium name="Lawrence Berkeley National Laboratory"/>
            <person name="Haridas S."/>
            <person name="Hensen N."/>
            <person name="Bonometti L."/>
            <person name="Westerberg I."/>
            <person name="Brannstrom I.O."/>
            <person name="Guillou S."/>
            <person name="Cros-Aarteil S."/>
            <person name="Calhoun S."/>
            <person name="Kuo A."/>
            <person name="Mondo S."/>
            <person name="Pangilinan J."/>
            <person name="Riley R."/>
            <person name="Labutti K."/>
            <person name="Andreopoulos B."/>
            <person name="Lipzen A."/>
            <person name="Chen C."/>
            <person name="Yanf M."/>
            <person name="Daum C."/>
            <person name="Ng V."/>
            <person name="Clum A."/>
            <person name="Steindorff A."/>
            <person name="Ohm R."/>
            <person name="Martin F."/>
            <person name="Silar P."/>
            <person name="Natvig D."/>
            <person name="Lalanne C."/>
            <person name="Gautier V."/>
            <person name="Ament-Velasquez S.L."/>
            <person name="Kruys A."/>
            <person name="Hutchinson M.I."/>
            <person name="Powell A.J."/>
            <person name="Barry K."/>
            <person name="Miller A.N."/>
            <person name="Grigoriev I.V."/>
            <person name="Debuchy R."/>
            <person name="Gladieux P."/>
            <person name="Thoren M.H."/>
            <person name="Johannesson H."/>
        </authorList>
    </citation>
    <scope>NUCLEOTIDE SEQUENCE</scope>
    <source>
        <strain evidence="3">CBS 168.71</strain>
    </source>
</reference>
<organism evidence="3 4">
    <name type="scientific">Chaetomium fimeti</name>
    <dbReference type="NCBI Taxonomy" id="1854472"/>
    <lineage>
        <taxon>Eukaryota</taxon>
        <taxon>Fungi</taxon>
        <taxon>Dikarya</taxon>
        <taxon>Ascomycota</taxon>
        <taxon>Pezizomycotina</taxon>
        <taxon>Sordariomycetes</taxon>
        <taxon>Sordariomycetidae</taxon>
        <taxon>Sordariales</taxon>
        <taxon>Chaetomiaceae</taxon>
        <taxon>Chaetomium</taxon>
    </lineage>
</organism>
<feature type="region of interest" description="Disordered" evidence="1">
    <location>
        <begin position="1"/>
        <end position="73"/>
    </location>
</feature>
<proteinExistence type="predicted"/>
<sequence length="323" mass="35246">MDSKKNVRTALGALPDAANARVGQSPAAKPSAAAGQENAPLVGPSFKKPGSMKRKSIDEDSRSMSPDPSDVVTMKMDEDCDQVRRKINRLLDSGEITKTAFAKEIGVGVKSVTGFLAQHGHLKGSGCAAYVAAWKYFKIREIAGVKLPTNKKQKTTGSVAGEGSSSSAAGKTAKGPLDLSDIELDGEEYDDVPVFDTCDEIRRKINAHFKKSGTSQAQFCRDVHAQLYGPDRPAKPFTSAQLAKFRSSKGPINGAKLPLFYACYVFFEKMRIKEGKPKTKLRLEMEELWEPLGLPRDRDSRDSFICFAGTHPYVDKYGNISVF</sequence>
<dbReference type="GO" id="GO:0003677">
    <property type="term" value="F:DNA binding"/>
    <property type="evidence" value="ECO:0007669"/>
    <property type="project" value="InterPro"/>
</dbReference>
<evidence type="ECO:0000313" key="3">
    <source>
        <dbReference type="EMBL" id="KAK3300754.1"/>
    </source>
</evidence>
<dbReference type="GeneID" id="87836576"/>
<dbReference type="EMBL" id="JAUEPN010000001">
    <property type="protein sequence ID" value="KAK3300754.1"/>
    <property type="molecule type" value="Genomic_DNA"/>
</dbReference>
<dbReference type="InterPro" id="IPR056143">
    <property type="entry name" value="DUF7726"/>
</dbReference>
<dbReference type="Gene3D" id="1.10.260.40">
    <property type="entry name" value="lambda repressor-like DNA-binding domains"/>
    <property type="match status" value="1"/>
</dbReference>
<dbReference type="Pfam" id="PF24852">
    <property type="entry name" value="DUF7726"/>
    <property type="match status" value="1"/>
</dbReference>
<keyword evidence="4" id="KW-1185">Reference proteome</keyword>